<gene>
    <name evidence="2" type="ORF">RIF29_31450</name>
</gene>
<evidence type="ECO:0000313" key="3">
    <source>
        <dbReference type="Proteomes" id="UP001372338"/>
    </source>
</evidence>
<keyword evidence="3" id="KW-1185">Reference proteome</keyword>
<dbReference type="AlphaFoldDB" id="A0AAN9HX77"/>
<protein>
    <submittedName>
        <fullName evidence="2">Uncharacterized protein</fullName>
    </submittedName>
</protein>
<evidence type="ECO:0000256" key="1">
    <source>
        <dbReference type="SAM" id="MobiDB-lite"/>
    </source>
</evidence>
<feature type="compositionally biased region" description="Basic residues" evidence="1">
    <location>
        <begin position="185"/>
        <end position="200"/>
    </location>
</feature>
<accession>A0AAN9HX77</accession>
<feature type="compositionally biased region" description="Acidic residues" evidence="1">
    <location>
        <begin position="167"/>
        <end position="177"/>
    </location>
</feature>
<reference evidence="2 3" key="1">
    <citation type="submission" date="2024-01" db="EMBL/GenBank/DDBJ databases">
        <title>The genomes of 5 underutilized Papilionoideae crops provide insights into root nodulation and disease resistanc.</title>
        <authorList>
            <person name="Yuan L."/>
        </authorList>
    </citation>
    <scope>NUCLEOTIDE SEQUENCE [LARGE SCALE GENOMIC DNA]</scope>
    <source>
        <strain evidence="2">ZHUSHIDOU_FW_LH</strain>
        <tissue evidence="2">Leaf</tissue>
    </source>
</reference>
<dbReference type="EMBL" id="JAYWIO010000006">
    <property type="protein sequence ID" value="KAK7257452.1"/>
    <property type="molecule type" value="Genomic_DNA"/>
</dbReference>
<comment type="caution">
    <text evidence="2">The sequence shown here is derived from an EMBL/GenBank/DDBJ whole genome shotgun (WGS) entry which is preliminary data.</text>
</comment>
<name>A0AAN9HX77_CROPI</name>
<evidence type="ECO:0000313" key="2">
    <source>
        <dbReference type="EMBL" id="KAK7257452.1"/>
    </source>
</evidence>
<organism evidence="2 3">
    <name type="scientific">Crotalaria pallida</name>
    <name type="common">Smooth rattlebox</name>
    <name type="synonym">Crotalaria striata</name>
    <dbReference type="NCBI Taxonomy" id="3830"/>
    <lineage>
        <taxon>Eukaryota</taxon>
        <taxon>Viridiplantae</taxon>
        <taxon>Streptophyta</taxon>
        <taxon>Embryophyta</taxon>
        <taxon>Tracheophyta</taxon>
        <taxon>Spermatophyta</taxon>
        <taxon>Magnoliopsida</taxon>
        <taxon>eudicotyledons</taxon>
        <taxon>Gunneridae</taxon>
        <taxon>Pentapetalae</taxon>
        <taxon>rosids</taxon>
        <taxon>fabids</taxon>
        <taxon>Fabales</taxon>
        <taxon>Fabaceae</taxon>
        <taxon>Papilionoideae</taxon>
        <taxon>50 kb inversion clade</taxon>
        <taxon>genistoids sensu lato</taxon>
        <taxon>core genistoids</taxon>
        <taxon>Crotalarieae</taxon>
        <taxon>Crotalaria</taxon>
    </lineage>
</organism>
<dbReference type="Proteomes" id="UP001372338">
    <property type="component" value="Unassembled WGS sequence"/>
</dbReference>
<sequence>MQLKNNRDGHEDAAYNRDACLPYEYLYEANVLLGYLFRTIHGYNISAHIETSAEKEDKMYQIEEIDAKSSDTMTGSKIHPSEFEEIERDDISVNSPISNPSADSITLPESCLADTSALVSLVPYSEPLSFLPYDEAMVDYIDDTDKPQFYVSKDSSCQRGKTRFGYDESDMDGDESTSENSSTRSSRKSKQALKKRSRRRSSVLLKGQGIMDIGYVIYYHRPCRKRGKAFLEGIPLSSYPQKRFKQHSSSEKRKSFNFDMCDCSLDQPCYCCVYNDQDSLSVKPKRGIIAAHVQLLGLLLWHDESNKPGVELVTIPQKPNREGYRGEVGYHLLTYQDNQNSKPKNEIKADISSYALASNNPRTCGSLTIPETAPSSYSRPLTLPPERSENCEEKILRTYSCLTQPGHVHPKLPDYDDIVAKFTSLKRERLQNKHCSREQQLK</sequence>
<proteinExistence type="predicted"/>
<feature type="region of interest" description="Disordered" evidence="1">
    <location>
        <begin position="161"/>
        <end position="200"/>
    </location>
</feature>